<accession>A0A402C5L0</accession>
<protein>
    <submittedName>
        <fullName evidence="2">Transcriptional regulator, TetR family</fullName>
    </submittedName>
</protein>
<proteinExistence type="predicted"/>
<keyword evidence="3" id="KW-1185">Reference proteome</keyword>
<dbReference type="EMBL" id="BHYM01000022">
    <property type="protein sequence ID" value="GCE38879.1"/>
    <property type="molecule type" value="Genomic_DNA"/>
</dbReference>
<dbReference type="Gene3D" id="1.10.357.10">
    <property type="entry name" value="Tetracycline Repressor, domain 2"/>
    <property type="match status" value="1"/>
</dbReference>
<feature type="domain" description="HTH-type transcriptional repressor KstR2 C-terminal" evidence="1">
    <location>
        <begin position="37"/>
        <end position="149"/>
    </location>
</feature>
<dbReference type="Proteomes" id="UP000287519">
    <property type="component" value="Unassembled WGS sequence"/>
</dbReference>
<dbReference type="InterPro" id="IPR041490">
    <property type="entry name" value="KstR2_TetR_C"/>
</dbReference>
<name>A0A402C5L0_RHOWR</name>
<evidence type="ECO:0000313" key="3">
    <source>
        <dbReference type="Proteomes" id="UP000287519"/>
    </source>
</evidence>
<evidence type="ECO:0000313" key="2">
    <source>
        <dbReference type="EMBL" id="GCE38879.1"/>
    </source>
</evidence>
<comment type="caution">
    <text evidence="2">The sequence shown here is derived from an EMBL/GenBank/DDBJ whole genome shotgun (WGS) entry which is preliminary data.</text>
</comment>
<sequence>MYHHFASKEEILWSLTETALKRLASAWHTARFYANADEPISQLRAFVRADVAFHAEHRTEANLVNSQLKSLSPEHYARAVEMRSEYELELTTIVRACLATGKYEVPDLRVTVFAILQMTIAIASWYDPVGPLGVSELASIYEELAVKMLAPAKSSP</sequence>
<dbReference type="SUPFAM" id="SSF48498">
    <property type="entry name" value="Tetracyclin repressor-like, C-terminal domain"/>
    <property type="match status" value="1"/>
</dbReference>
<dbReference type="Pfam" id="PF17932">
    <property type="entry name" value="TetR_C_24"/>
    <property type="match status" value="1"/>
</dbReference>
<dbReference type="InterPro" id="IPR036271">
    <property type="entry name" value="Tet_transcr_reg_TetR-rel_C_sf"/>
</dbReference>
<gene>
    <name evidence="2" type="ORF">Rhow_002403</name>
</gene>
<organism evidence="2 3">
    <name type="scientific">Rhodococcus wratislaviensis</name>
    <name type="common">Tsukamurella wratislaviensis</name>
    <dbReference type="NCBI Taxonomy" id="44752"/>
    <lineage>
        <taxon>Bacteria</taxon>
        <taxon>Bacillati</taxon>
        <taxon>Actinomycetota</taxon>
        <taxon>Actinomycetes</taxon>
        <taxon>Mycobacteriales</taxon>
        <taxon>Nocardiaceae</taxon>
        <taxon>Rhodococcus</taxon>
    </lineage>
</organism>
<evidence type="ECO:0000259" key="1">
    <source>
        <dbReference type="Pfam" id="PF17932"/>
    </source>
</evidence>
<reference evidence="2 3" key="1">
    <citation type="submission" date="2018-11" db="EMBL/GenBank/DDBJ databases">
        <title>Microbial catabolism of amino acid.</title>
        <authorList>
            <person name="Hibi M."/>
            <person name="Ogawa J."/>
        </authorList>
    </citation>
    <scope>NUCLEOTIDE SEQUENCE [LARGE SCALE GENOMIC DNA]</scope>
    <source>
        <strain evidence="2 3">C31-06</strain>
    </source>
</reference>
<dbReference type="AlphaFoldDB" id="A0A402C5L0"/>